<accession>A0A1I0E770</accession>
<name>A0A1I0E770_9PROT</name>
<dbReference type="EMBL" id="FOIA01000025">
    <property type="protein sequence ID" value="SET41029.1"/>
    <property type="molecule type" value="Genomic_DNA"/>
</dbReference>
<proteinExistence type="predicted"/>
<protein>
    <submittedName>
        <fullName evidence="1">Uncharacterized protein</fullName>
    </submittedName>
</protein>
<dbReference type="Proteomes" id="UP000199345">
    <property type="component" value="Unassembled WGS sequence"/>
</dbReference>
<reference evidence="2" key="1">
    <citation type="submission" date="2016-10" db="EMBL/GenBank/DDBJ databases">
        <authorList>
            <person name="Varghese N."/>
            <person name="Submissions S."/>
        </authorList>
    </citation>
    <scope>NUCLEOTIDE SEQUENCE [LARGE SCALE GENOMIC DNA]</scope>
    <source>
        <strain evidence="2">Nm71</strain>
    </source>
</reference>
<gene>
    <name evidence="1" type="ORF">SAMN05216326_12548</name>
</gene>
<sequence>MINFFKWLESASKSVHKYCWQAYRFARTGDLYALYVITRIKRFRELSTLTYKILAAREQARNHSAGAEWMKVHAAVAEHYIKLYNSRKFWFMGRK</sequence>
<dbReference type="AlphaFoldDB" id="A0A1I0E770"/>
<evidence type="ECO:0000313" key="1">
    <source>
        <dbReference type="EMBL" id="SET41029.1"/>
    </source>
</evidence>
<organism evidence="1 2">
    <name type="scientific">Nitrosomonas marina</name>
    <dbReference type="NCBI Taxonomy" id="917"/>
    <lineage>
        <taxon>Bacteria</taxon>
        <taxon>Pseudomonadati</taxon>
        <taxon>Pseudomonadota</taxon>
        <taxon>Betaproteobacteria</taxon>
        <taxon>Nitrosomonadales</taxon>
        <taxon>Nitrosomonadaceae</taxon>
        <taxon>Nitrosomonas</taxon>
    </lineage>
</organism>
<keyword evidence="2" id="KW-1185">Reference proteome</keyword>
<dbReference type="RefSeq" id="WP_090659943.1">
    <property type="nucleotide sequence ID" value="NZ_FOIA01000025.1"/>
</dbReference>
<evidence type="ECO:0000313" key="2">
    <source>
        <dbReference type="Proteomes" id="UP000199345"/>
    </source>
</evidence>